<feature type="compositionally biased region" description="Low complexity" evidence="7">
    <location>
        <begin position="752"/>
        <end position="761"/>
    </location>
</feature>
<evidence type="ECO:0000256" key="5">
    <source>
        <dbReference type="ARBA" id="ARBA00023136"/>
    </source>
</evidence>
<feature type="region of interest" description="Disordered" evidence="7">
    <location>
        <begin position="539"/>
        <end position="665"/>
    </location>
</feature>
<dbReference type="GO" id="GO:0005737">
    <property type="term" value="C:cytoplasm"/>
    <property type="evidence" value="ECO:0007669"/>
    <property type="project" value="TreeGrafter"/>
</dbReference>
<dbReference type="InterPro" id="IPR002550">
    <property type="entry name" value="CNNM"/>
</dbReference>
<dbReference type="PANTHER" id="PTHR12064:SF97">
    <property type="entry name" value="METAL TRANSPORTER CNNM-5"/>
    <property type="match status" value="1"/>
</dbReference>
<comment type="subcellular location">
    <subcellularLocation>
        <location evidence="1">Membrane</location>
        <topology evidence="1">Multi-pass membrane protein</topology>
    </subcellularLocation>
</comment>
<dbReference type="Pfam" id="PF01595">
    <property type="entry name" value="CNNM"/>
    <property type="match status" value="1"/>
</dbReference>
<dbReference type="GO" id="GO:0016020">
    <property type="term" value="C:membrane"/>
    <property type="evidence" value="ECO:0007669"/>
    <property type="project" value="UniProtKB-SubCell"/>
</dbReference>
<evidence type="ECO:0000256" key="3">
    <source>
        <dbReference type="ARBA" id="ARBA00022737"/>
    </source>
</evidence>
<feature type="compositionally biased region" description="Basic and acidic residues" evidence="7">
    <location>
        <begin position="422"/>
        <end position="440"/>
    </location>
</feature>
<proteinExistence type="predicted"/>
<dbReference type="InterPro" id="IPR045095">
    <property type="entry name" value="ACDP"/>
</dbReference>
<feature type="region of interest" description="Disordered" evidence="7">
    <location>
        <begin position="422"/>
        <end position="444"/>
    </location>
</feature>
<dbReference type="PROSITE" id="PS51846">
    <property type="entry name" value="CNNM"/>
    <property type="match status" value="1"/>
</dbReference>
<feature type="transmembrane region" description="Helical" evidence="8">
    <location>
        <begin position="147"/>
        <end position="166"/>
    </location>
</feature>
<accession>A0A9P1HC63</accession>
<dbReference type="OrthoDB" id="5353557at2759"/>
<evidence type="ECO:0000313" key="10">
    <source>
        <dbReference type="EMBL" id="CAI4219933.1"/>
    </source>
</evidence>
<evidence type="ECO:0000256" key="1">
    <source>
        <dbReference type="ARBA" id="ARBA00004141"/>
    </source>
</evidence>
<feature type="region of interest" description="Disordered" evidence="7">
    <location>
        <begin position="680"/>
        <end position="786"/>
    </location>
</feature>
<keyword evidence="11" id="KW-1185">Reference proteome</keyword>
<dbReference type="GO" id="GO:0010960">
    <property type="term" value="P:magnesium ion homeostasis"/>
    <property type="evidence" value="ECO:0007669"/>
    <property type="project" value="InterPro"/>
</dbReference>
<evidence type="ECO:0000256" key="6">
    <source>
        <dbReference type="PROSITE-ProRule" id="PRU01193"/>
    </source>
</evidence>
<feature type="compositionally biased region" description="Acidic residues" evidence="7">
    <location>
        <begin position="729"/>
        <end position="741"/>
    </location>
</feature>
<evidence type="ECO:0000256" key="4">
    <source>
        <dbReference type="ARBA" id="ARBA00022989"/>
    </source>
</evidence>
<dbReference type="GO" id="GO:0030026">
    <property type="term" value="P:intracellular manganese ion homeostasis"/>
    <property type="evidence" value="ECO:0007669"/>
    <property type="project" value="TreeGrafter"/>
</dbReference>
<dbReference type="Proteomes" id="UP000838763">
    <property type="component" value="Unassembled WGS sequence"/>
</dbReference>
<keyword evidence="4 6" id="KW-1133">Transmembrane helix</keyword>
<dbReference type="EMBL" id="CALLCH030000021">
    <property type="protein sequence ID" value="CAI4219933.1"/>
    <property type="molecule type" value="Genomic_DNA"/>
</dbReference>
<dbReference type="InterPro" id="IPR046342">
    <property type="entry name" value="CBS_dom_sf"/>
</dbReference>
<comment type="caution">
    <text evidence="10">The sequence shown here is derived from an EMBL/GenBank/DDBJ whole genome shotgun (WGS) entry which is preliminary data.</text>
</comment>
<feature type="compositionally biased region" description="Polar residues" evidence="7">
    <location>
        <begin position="590"/>
        <end position="606"/>
    </location>
</feature>
<feature type="domain" description="CNNM transmembrane" evidence="9">
    <location>
        <begin position="55"/>
        <end position="242"/>
    </location>
</feature>
<evidence type="ECO:0000256" key="8">
    <source>
        <dbReference type="SAM" id="Phobius"/>
    </source>
</evidence>
<dbReference type="CDD" id="cd04590">
    <property type="entry name" value="CBS_pair_CorC_HlyC_assoc"/>
    <property type="match status" value="1"/>
</dbReference>
<reference evidence="10" key="1">
    <citation type="submission" date="2022-11" db="EMBL/GenBank/DDBJ databases">
        <authorList>
            <person name="Scott C."/>
            <person name="Bruce N."/>
        </authorList>
    </citation>
    <scope>NUCLEOTIDE SEQUENCE</scope>
</reference>
<organism evidence="10 11">
    <name type="scientific">Parascedosporium putredinis</name>
    <dbReference type="NCBI Taxonomy" id="1442378"/>
    <lineage>
        <taxon>Eukaryota</taxon>
        <taxon>Fungi</taxon>
        <taxon>Dikarya</taxon>
        <taxon>Ascomycota</taxon>
        <taxon>Pezizomycotina</taxon>
        <taxon>Sordariomycetes</taxon>
        <taxon>Hypocreomycetidae</taxon>
        <taxon>Microascales</taxon>
        <taxon>Microascaceae</taxon>
        <taxon>Parascedosporium</taxon>
    </lineage>
</organism>
<keyword evidence="3" id="KW-0677">Repeat</keyword>
<dbReference type="PANTHER" id="PTHR12064">
    <property type="entry name" value="METAL TRANSPORTER CNNM"/>
    <property type="match status" value="1"/>
</dbReference>
<evidence type="ECO:0000256" key="2">
    <source>
        <dbReference type="ARBA" id="ARBA00022692"/>
    </source>
</evidence>
<dbReference type="InterPro" id="IPR044751">
    <property type="entry name" value="Ion_transp-like_CBS"/>
</dbReference>
<dbReference type="Gene3D" id="3.10.580.10">
    <property type="entry name" value="CBS-domain"/>
    <property type="match status" value="1"/>
</dbReference>
<evidence type="ECO:0000313" key="11">
    <source>
        <dbReference type="Proteomes" id="UP000838763"/>
    </source>
</evidence>
<feature type="transmembrane region" description="Helical" evidence="8">
    <location>
        <begin position="178"/>
        <end position="198"/>
    </location>
</feature>
<keyword evidence="2 6" id="KW-0812">Transmembrane</keyword>
<feature type="compositionally biased region" description="Basic residues" evidence="7">
    <location>
        <begin position="775"/>
        <end position="786"/>
    </location>
</feature>
<gene>
    <name evidence="10" type="ORF">PPNO1_LOCUS9474</name>
</gene>
<sequence length="786" mass="82592">MSTTRGRPASLNAFLSARSAVIGLCRVAFLGLQHAAAAPLTTLGHGGGIDEPEAEGPGLYVLYALSAILVVAGGAFAGLTIAFMGQDGIYLKVLKDDIHESASLRRAAEKVLNLLNKGKHWVLVTLLLANVIVNESLPVVLDRCLGGGIAAIVGSTVLIVIFGEVVPQSVCVRYGLPIGGFMAFPVLALMWLTAPISWPIAKLLDYILGTHEGTVYKKSGLKTLVTLHQTMGEVSERLNTDEVTIIRAVLDLKGKPVGRIMTPMSDVFTLSADAVLDEQLMDSILSAGYSRIPVHQPNNPTNFVGMLLVKILITYDPEDCMQVKDFPLAALPETRPETSCLDILNYFQDGKSHMAMVSSAPGQDHGALGVVTLEDVIEELIGEEIIDESDVYIDVHKAIRRLTPAPTTMLFRRGSLNADKLAKEHGRGEGARPIETKRLDPSTAGQDEVLVASPKTVTFMMKKRHSTGPDGFESSNVPVKANMDELRQHLKHLGPSNPASNPKNTNSATVMIKPGFSGLSPASAAQVKDVPRGTTLAIVQTPEDDIEGSDEDTPLLASKMTPKENNGIFVSKPSYGTADAGNGNGKASLGRTSQPLSLESDGSATITPADDGVAAGSPRSQASPPESPKPRKSRSNTITSPVTTDGASDLFSAPARATTSRSGPIMESYIESGGVRKVVITASSGDEEEDTIAGIGIISSEAQPAPSIESAPAALETEESGETQTTNDDPAESEEAEEEESQPLLDVGSPNTQGSSSTAGQAGNGGSSSGGGGGKKNKKKRKGKKK</sequence>
<feature type="compositionally biased region" description="Polar residues" evidence="7">
    <location>
        <begin position="636"/>
        <end position="646"/>
    </location>
</feature>
<evidence type="ECO:0000256" key="7">
    <source>
        <dbReference type="SAM" id="MobiDB-lite"/>
    </source>
</evidence>
<protein>
    <recommendedName>
        <fullName evidence="9">CNNM transmembrane domain-containing protein</fullName>
    </recommendedName>
</protein>
<feature type="compositionally biased region" description="Acidic residues" evidence="7">
    <location>
        <begin position="542"/>
        <end position="553"/>
    </location>
</feature>
<feature type="transmembrane region" description="Helical" evidence="8">
    <location>
        <begin position="61"/>
        <end position="85"/>
    </location>
</feature>
<name>A0A9P1HC63_9PEZI</name>
<feature type="compositionally biased region" description="Gly residues" evidence="7">
    <location>
        <begin position="762"/>
        <end position="774"/>
    </location>
</feature>
<dbReference type="AlphaFoldDB" id="A0A9P1HC63"/>
<feature type="transmembrane region" description="Helical" evidence="8">
    <location>
        <begin position="120"/>
        <end position="141"/>
    </location>
</feature>
<dbReference type="FunFam" id="3.10.580.10:FF:000006">
    <property type="entry name" value="DUF21 and CBS domain protein"/>
    <property type="match status" value="1"/>
</dbReference>
<dbReference type="SUPFAM" id="SSF54631">
    <property type="entry name" value="CBS-domain pair"/>
    <property type="match status" value="1"/>
</dbReference>
<evidence type="ECO:0000259" key="9">
    <source>
        <dbReference type="PROSITE" id="PS51846"/>
    </source>
</evidence>
<keyword evidence="5 6" id="KW-0472">Membrane</keyword>